<accession>J1I3J3</accession>
<dbReference type="Gene3D" id="1.10.390.10">
    <property type="entry name" value="Neutral Protease Domain 2"/>
    <property type="match status" value="1"/>
</dbReference>
<evidence type="ECO:0000313" key="5">
    <source>
        <dbReference type="Proteomes" id="UP000005113"/>
    </source>
</evidence>
<feature type="active site" description="Proton donor" evidence="1">
    <location>
        <position position="447"/>
    </location>
</feature>
<dbReference type="Proteomes" id="UP000005113">
    <property type="component" value="Unassembled WGS sequence"/>
</dbReference>
<dbReference type="HOGENOM" id="CLU_298068_0_0_10"/>
<feature type="binding site" evidence="2">
    <location>
        <position position="391"/>
    </location>
    <ligand>
        <name>Zn(2+)</name>
        <dbReference type="ChEBI" id="CHEBI:29105"/>
        <note>catalytic</note>
    </ligand>
</feature>
<keyword evidence="4" id="KW-0378">Hydrolase</keyword>
<evidence type="ECO:0000256" key="2">
    <source>
        <dbReference type="PIRSR" id="PIRSR634015-3"/>
    </source>
</evidence>
<dbReference type="GO" id="GO:0008270">
    <property type="term" value="F:zinc ion binding"/>
    <property type="evidence" value="ECO:0007669"/>
    <property type="project" value="InterPro"/>
</dbReference>
<keyword evidence="2" id="KW-0862">Zinc</keyword>
<dbReference type="RefSeq" id="WP_002658817.1">
    <property type="nucleotide sequence ID" value="NZ_JH719942.1"/>
</dbReference>
<evidence type="ECO:0000313" key="4">
    <source>
        <dbReference type="EMBL" id="EJF53280.1"/>
    </source>
</evidence>
<dbReference type="InterPro" id="IPR027268">
    <property type="entry name" value="Peptidase_M4/M1_CTD_sf"/>
</dbReference>
<dbReference type="GO" id="GO:0004177">
    <property type="term" value="F:aminopeptidase activity"/>
    <property type="evidence" value="ECO:0007669"/>
    <property type="project" value="UniProtKB-KW"/>
</dbReference>
<gene>
    <name evidence="4" type="ORF">SapgrDRAFT_1569</name>
</gene>
<feature type="active site" description="Proton acceptor" evidence="1">
    <location>
        <position position="369"/>
    </location>
</feature>
<name>J1I3J3_9BACT</name>
<keyword evidence="4" id="KW-0645">Protease</keyword>
<evidence type="ECO:0000256" key="1">
    <source>
        <dbReference type="PIRSR" id="PIRSR634015-1"/>
    </source>
</evidence>
<protein>
    <submittedName>
        <fullName evidence="4">Aminopeptidase N</fullName>
    </submittedName>
</protein>
<dbReference type="OrthoDB" id="9814383at2"/>
<feature type="binding site" evidence="2">
    <location>
        <position position="368"/>
    </location>
    <ligand>
        <name>Zn(2+)</name>
        <dbReference type="ChEBI" id="CHEBI:29105"/>
        <note>catalytic</note>
    </ligand>
</feature>
<keyword evidence="2" id="KW-0479">Metal-binding</keyword>
<sequence>MKSILALLLFFCSGFLSVWGQSSDYFQQQSRYEIHFRLNEAQHSLSGHWKMSYQNQSADSLTEIWIHLWPNAYRNNGSPFAHQLAENGDLSFQFAADSARGGIDSLDFSSPSQSLSSSFPLGGQEMLRLELSSPLAPGDSLLIESPFHLKVPASFSRLGHQKQYYQLCQWYPKVAVYDAEGWHPMPYLDQGEFYGEFGDYDIYIELPANYWVAATGQLQTAAEQKRLADWAKACAKMDLIGLSVDPPPSLPSDSSFKQLHYQAKNVQDFALFLNKDFYVLKKEMPLATGRKLPLWAFFEAEEAYIWQLAPDFMEKSTRYYSKVMGEYPYPQITAVQGPLGAGGGMEYPMITIINPTSSKKYLDLLLAHEIGHNWWYGILASNERKHPWIDEGFNSYIESRYMQQEYGGQPLRQAYLAYLLQAQRNEEQSSALPSDSLSNFNYYLAAYAKPSLILSYLEQHLGQPKMDSILQAIYEKWQFKHLGPQELQREFEQGSGQDLGWCFQELLQDKKRVDLALAKLSNLGSDSLLVQIQNKGQAAPPIFLAYMNEEGELLQAFKLPPLAAGETKSFRIPKLAHAHSLEIDPFAYLPDYNRANQQRYFARSKRKRINLLYPSPDFTNQAPSVAPIIGYNAHDGLLLGLGVYSNPIFPKNWRYQLYPLVGTSSEQLLGQGQFTFHKGLQKGKIKDYQISLGYKRYSYFSRERYNYKLQYQRWRLAAELALRPKAGRQFRRQYIGLENLLIREEEENFERDSLNNISYLGKTASFRSVHRLYYRWENRHPLAPANYKLALEFAQYDQGQEQYLKLSLEGQKDWYYAVGKKVGLRFFFGGFPFHSDRDFGAYPLHLLSRNAHDYHYDNYVLGRNIQSGFSEQQVLIKEGGFKLPIANAQAIGDGRSNSFIGAINLRADLPIRLPFRLPYFRLQPYFDLGYFENTAPSLQLDSPADAIFYDLGLLLDIGDGLAQISYSFYSNERLRNYMKDKNNFWARFGISINLNSWSREKLTDELIGF</sequence>
<dbReference type="EMBL" id="JH719942">
    <property type="protein sequence ID" value="EJF53280.1"/>
    <property type="molecule type" value="Genomic_DNA"/>
</dbReference>
<dbReference type="Pfam" id="PF01433">
    <property type="entry name" value="Peptidase_M1"/>
    <property type="match status" value="1"/>
</dbReference>
<proteinExistence type="predicted"/>
<dbReference type="CDD" id="cd09604">
    <property type="entry name" value="M1_APN_like"/>
    <property type="match status" value="1"/>
</dbReference>
<comment type="cofactor">
    <cofactor evidence="2">
        <name>Zn(2+)</name>
        <dbReference type="ChEBI" id="CHEBI:29105"/>
    </cofactor>
    <text evidence="2">Binds 1 zinc ion per subunit.</text>
</comment>
<dbReference type="InterPro" id="IPR034015">
    <property type="entry name" value="M1_LTA4H"/>
</dbReference>
<dbReference type="PANTHER" id="PTHR45726">
    <property type="entry name" value="LEUKOTRIENE A-4 HYDROLASE"/>
    <property type="match status" value="1"/>
</dbReference>
<dbReference type="AlphaFoldDB" id="J1I3J3"/>
<feature type="domain" description="Peptidase M1 membrane alanine aminopeptidase" evidence="3">
    <location>
        <begin position="322"/>
        <end position="503"/>
    </location>
</feature>
<feature type="binding site" evidence="2">
    <location>
        <position position="372"/>
    </location>
    <ligand>
        <name>Zn(2+)</name>
        <dbReference type="ChEBI" id="CHEBI:29105"/>
        <note>catalytic</note>
    </ligand>
</feature>
<dbReference type="GO" id="GO:0008237">
    <property type="term" value="F:metallopeptidase activity"/>
    <property type="evidence" value="ECO:0007669"/>
    <property type="project" value="InterPro"/>
</dbReference>
<organism evidence="4 5">
    <name type="scientific">Saprospira grandis DSM 2844</name>
    <dbReference type="NCBI Taxonomy" id="694433"/>
    <lineage>
        <taxon>Bacteria</taxon>
        <taxon>Pseudomonadati</taxon>
        <taxon>Bacteroidota</taxon>
        <taxon>Saprospiria</taxon>
        <taxon>Saprospirales</taxon>
        <taxon>Saprospiraceae</taxon>
        <taxon>Saprospira</taxon>
    </lineage>
</organism>
<keyword evidence="4" id="KW-0031">Aminopeptidase</keyword>
<reference evidence="5" key="1">
    <citation type="journal article" date="2012" name="Stand. Genomic Sci.">
        <title>Permanent draft genome sequence of the gliding predator Saprospira grandis strain Sa g1 (= HR1).</title>
        <authorList>
            <person name="Mavromatis K."/>
            <person name="Chertkov O."/>
            <person name="Lapidus A."/>
            <person name="Nolan M."/>
            <person name="Lucas S."/>
            <person name="Tice H."/>
            <person name="Del Rio T.G."/>
            <person name="Cheng J.F."/>
            <person name="Han C."/>
            <person name="Tapia R."/>
            <person name="Bruce D."/>
            <person name="Goodwin L.A."/>
            <person name="Pitluck S."/>
            <person name="Huntemann M."/>
            <person name="Liolios K."/>
            <person name="Pagani I."/>
            <person name="Ivanova N."/>
            <person name="Mikhailova N."/>
            <person name="Pati A."/>
            <person name="Chen A."/>
            <person name="Palaniappan K."/>
            <person name="Land M."/>
            <person name="Brambilla E.M."/>
            <person name="Rohde M."/>
            <person name="Spring S."/>
            <person name="Goker M."/>
            <person name="Detter J.C."/>
            <person name="Bristow J."/>
            <person name="Eisen J.A."/>
            <person name="Markowitz V."/>
            <person name="Hugenholtz P."/>
            <person name="Kyrpides N.C."/>
            <person name="Klenk H.P."/>
            <person name="Woyke T."/>
        </authorList>
    </citation>
    <scope>NUCLEOTIDE SEQUENCE [LARGE SCALE GENOMIC DNA]</scope>
    <source>
        <strain evidence="5">DSM 2844</strain>
    </source>
</reference>
<dbReference type="InterPro" id="IPR014782">
    <property type="entry name" value="Peptidase_M1_dom"/>
</dbReference>
<evidence type="ECO:0000259" key="3">
    <source>
        <dbReference type="Pfam" id="PF01433"/>
    </source>
</evidence>
<dbReference type="SUPFAM" id="SSF55486">
    <property type="entry name" value="Metalloproteases ('zincins'), catalytic domain"/>
    <property type="match status" value="1"/>
</dbReference>
<dbReference type="PANTHER" id="PTHR45726:SF3">
    <property type="entry name" value="LEUKOTRIENE A-4 HYDROLASE"/>
    <property type="match status" value="1"/>
</dbReference>